<organism evidence="1">
    <name type="scientific">Anopheles sinensis</name>
    <name type="common">Mosquito</name>
    <dbReference type="NCBI Taxonomy" id="74873"/>
    <lineage>
        <taxon>Eukaryota</taxon>
        <taxon>Metazoa</taxon>
        <taxon>Ecdysozoa</taxon>
        <taxon>Arthropoda</taxon>
        <taxon>Hexapoda</taxon>
        <taxon>Insecta</taxon>
        <taxon>Pterygota</taxon>
        <taxon>Neoptera</taxon>
        <taxon>Endopterygota</taxon>
        <taxon>Diptera</taxon>
        <taxon>Nematocera</taxon>
        <taxon>Culicoidea</taxon>
        <taxon>Culicidae</taxon>
        <taxon>Anophelinae</taxon>
        <taxon>Anopheles</taxon>
    </lineage>
</organism>
<keyword evidence="3" id="KW-1185">Reference proteome</keyword>
<dbReference type="VEuPathDB" id="VectorBase:ASIC020646"/>
<name>A0A084WQC2_ANOSI</name>
<evidence type="ECO:0000313" key="1">
    <source>
        <dbReference type="EMBL" id="KFB52416.1"/>
    </source>
</evidence>
<dbReference type="EMBL" id="KE525389">
    <property type="protein sequence ID" value="KFB52416.1"/>
    <property type="molecule type" value="Genomic_DNA"/>
</dbReference>
<protein>
    <submittedName>
        <fullName evidence="1 2">Uncharacterized protein</fullName>
    </submittedName>
</protein>
<dbReference type="EnsemblMetazoa" id="ASIC020646-RA">
    <property type="protein sequence ID" value="ASIC020646-PA"/>
    <property type="gene ID" value="ASIC020646"/>
</dbReference>
<gene>
    <name evidence="1" type="ORF">ZHAS_00020646</name>
</gene>
<reference evidence="2" key="2">
    <citation type="submission" date="2020-05" db="UniProtKB">
        <authorList>
            <consortium name="EnsemblMetazoa"/>
        </authorList>
    </citation>
    <scope>IDENTIFICATION</scope>
</reference>
<proteinExistence type="predicted"/>
<dbReference type="Proteomes" id="UP000030765">
    <property type="component" value="Unassembled WGS sequence"/>
</dbReference>
<evidence type="ECO:0000313" key="3">
    <source>
        <dbReference type="Proteomes" id="UP000030765"/>
    </source>
</evidence>
<evidence type="ECO:0000313" key="2">
    <source>
        <dbReference type="EnsemblMetazoa" id="ASIC020646-PA"/>
    </source>
</evidence>
<dbReference type="AlphaFoldDB" id="A0A084WQC2"/>
<accession>A0A084WQC2</accession>
<sequence length="81" mass="9009">MAPAVEVLTLVLRPNRTESEIRRVSQRVVGKRELAINCTAEQDPRAADDEVALCEARDRRLLYLAGITAATGNEWVYRAVA</sequence>
<dbReference type="EMBL" id="ATLV01025471">
    <property type="status" value="NOT_ANNOTATED_CDS"/>
    <property type="molecule type" value="Genomic_DNA"/>
</dbReference>
<reference evidence="1 3" key="1">
    <citation type="journal article" date="2014" name="BMC Genomics">
        <title>Genome sequence of Anopheles sinensis provides insight into genetics basis of mosquito competence for malaria parasites.</title>
        <authorList>
            <person name="Zhou D."/>
            <person name="Zhang D."/>
            <person name="Ding G."/>
            <person name="Shi L."/>
            <person name="Hou Q."/>
            <person name="Ye Y."/>
            <person name="Xu Y."/>
            <person name="Zhou H."/>
            <person name="Xiong C."/>
            <person name="Li S."/>
            <person name="Yu J."/>
            <person name="Hong S."/>
            <person name="Yu X."/>
            <person name="Zou P."/>
            <person name="Chen C."/>
            <person name="Chang X."/>
            <person name="Wang W."/>
            <person name="Lv Y."/>
            <person name="Sun Y."/>
            <person name="Ma L."/>
            <person name="Shen B."/>
            <person name="Zhu C."/>
        </authorList>
    </citation>
    <scope>NUCLEOTIDE SEQUENCE [LARGE SCALE GENOMIC DNA]</scope>
</reference>